<keyword evidence="6" id="KW-1185">Reference proteome</keyword>
<keyword evidence="4" id="KW-0472">Membrane</keyword>
<dbReference type="Gene3D" id="1.20.1250.20">
    <property type="entry name" value="MFS general substrate transporter like domains"/>
    <property type="match status" value="1"/>
</dbReference>
<dbReference type="InParanoid" id="B8M7R0"/>
<dbReference type="STRING" id="441959.B8M7R0"/>
<name>B8M7R0_TALSN</name>
<evidence type="ECO:0000313" key="5">
    <source>
        <dbReference type="EMBL" id="EED19789.1"/>
    </source>
</evidence>
<dbReference type="GO" id="GO:0016020">
    <property type="term" value="C:membrane"/>
    <property type="evidence" value="ECO:0007669"/>
    <property type="project" value="UniProtKB-SubCell"/>
</dbReference>
<dbReference type="Proteomes" id="UP000001745">
    <property type="component" value="Unassembled WGS sequence"/>
</dbReference>
<dbReference type="EMBL" id="EQ962654">
    <property type="protein sequence ID" value="EED19789.1"/>
    <property type="molecule type" value="Genomic_DNA"/>
</dbReference>
<keyword evidence="2" id="KW-0812">Transmembrane</keyword>
<evidence type="ECO:0000256" key="4">
    <source>
        <dbReference type="ARBA" id="ARBA00023136"/>
    </source>
</evidence>
<comment type="subcellular location">
    <subcellularLocation>
        <location evidence="1">Membrane</location>
    </subcellularLocation>
</comment>
<dbReference type="GeneID" id="8101734"/>
<dbReference type="RefSeq" id="XP_002480223.1">
    <property type="nucleotide sequence ID" value="XM_002480178.1"/>
</dbReference>
<dbReference type="InterPro" id="IPR036259">
    <property type="entry name" value="MFS_trans_sf"/>
</dbReference>
<evidence type="ECO:0000256" key="1">
    <source>
        <dbReference type="ARBA" id="ARBA00004370"/>
    </source>
</evidence>
<dbReference type="PhylomeDB" id="B8M7R0"/>
<dbReference type="VEuPathDB" id="FungiDB:TSTA_030550"/>
<sequence>MTICKTCLPVSSQALAPLCVAMVSILQMVHIKGLRAEVCPVNLHAYLTTYANLHCAFGTILGPGVLRECLNNCSFHRSFSYSFCASAGFCDPSPWWLICHGCNDEAKLSLHRSQTHGHRTEEDIDATVTLMTRAHQPEQETRPWKWVCHI</sequence>
<dbReference type="GO" id="GO:0022857">
    <property type="term" value="F:transmembrane transporter activity"/>
    <property type="evidence" value="ECO:0007669"/>
    <property type="project" value="InterPro"/>
</dbReference>
<evidence type="ECO:0000313" key="6">
    <source>
        <dbReference type="Proteomes" id="UP000001745"/>
    </source>
</evidence>
<dbReference type="AlphaFoldDB" id="B8M7R0"/>
<gene>
    <name evidence="5" type="ORF">TSTA_030550</name>
</gene>
<keyword evidence="3" id="KW-1133">Transmembrane helix</keyword>
<evidence type="ECO:0000256" key="3">
    <source>
        <dbReference type="ARBA" id="ARBA00022989"/>
    </source>
</evidence>
<proteinExistence type="predicted"/>
<dbReference type="HOGENOM" id="CLU_1741791_0_0_1"/>
<accession>B8M7R0</accession>
<reference evidence="6" key="1">
    <citation type="journal article" date="2015" name="Genome Announc.">
        <title>Genome sequence of the AIDS-associated pathogen Penicillium marneffei (ATCC18224) and its near taxonomic relative Talaromyces stipitatus (ATCC10500).</title>
        <authorList>
            <person name="Nierman W.C."/>
            <person name="Fedorova-Abrams N.D."/>
            <person name="Andrianopoulos A."/>
        </authorList>
    </citation>
    <scope>NUCLEOTIDE SEQUENCE [LARGE SCALE GENOMIC DNA]</scope>
    <source>
        <strain evidence="6">ATCC 10500 / CBS 375.48 / QM 6759 / NRRL 1006</strain>
    </source>
</reference>
<dbReference type="InterPro" id="IPR005828">
    <property type="entry name" value="MFS_sugar_transport-like"/>
</dbReference>
<protein>
    <submittedName>
        <fullName evidence="5">Uncharacterized protein</fullName>
    </submittedName>
</protein>
<organism evidence="5 6">
    <name type="scientific">Talaromyces stipitatus (strain ATCC 10500 / CBS 375.48 / QM 6759 / NRRL 1006)</name>
    <name type="common">Penicillium stipitatum</name>
    <dbReference type="NCBI Taxonomy" id="441959"/>
    <lineage>
        <taxon>Eukaryota</taxon>
        <taxon>Fungi</taxon>
        <taxon>Dikarya</taxon>
        <taxon>Ascomycota</taxon>
        <taxon>Pezizomycotina</taxon>
        <taxon>Eurotiomycetes</taxon>
        <taxon>Eurotiomycetidae</taxon>
        <taxon>Eurotiales</taxon>
        <taxon>Trichocomaceae</taxon>
        <taxon>Talaromyces</taxon>
        <taxon>Talaromyces sect. Talaromyces</taxon>
    </lineage>
</organism>
<dbReference type="Pfam" id="PF00083">
    <property type="entry name" value="Sugar_tr"/>
    <property type="match status" value="1"/>
</dbReference>
<evidence type="ECO:0000256" key="2">
    <source>
        <dbReference type="ARBA" id="ARBA00022692"/>
    </source>
</evidence>